<dbReference type="Pfam" id="PF07690">
    <property type="entry name" value="MFS_1"/>
    <property type="match status" value="1"/>
</dbReference>
<dbReference type="PROSITE" id="PS50850">
    <property type="entry name" value="MFS"/>
    <property type="match status" value="1"/>
</dbReference>
<reference evidence="8" key="1">
    <citation type="submission" date="2021-11" db="EMBL/GenBank/DDBJ databases">
        <title>Description of a new species Pelosinus isolated from the bottom sediments of Lake Baikal.</title>
        <authorList>
            <person name="Zakharyuk A."/>
        </authorList>
    </citation>
    <scope>NUCLEOTIDE SEQUENCE</scope>
    <source>
        <strain evidence="8">Bkl1</strain>
    </source>
</reference>
<feature type="transmembrane region" description="Helical" evidence="6">
    <location>
        <begin position="16"/>
        <end position="33"/>
    </location>
</feature>
<comment type="caution">
    <text evidence="8">The sequence shown here is derived from an EMBL/GenBank/DDBJ whole genome shotgun (WGS) entry which is preliminary data.</text>
</comment>
<evidence type="ECO:0000256" key="5">
    <source>
        <dbReference type="ARBA" id="ARBA00023136"/>
    </source>
</evidence>
<keyword evidence="4 6" id="KW-1133">Transmembrane helix</keyword>
<evidence type="ECO:0000256" key="6">
    <source>
        <dbReference type="SAM" id="Phobius"/>
    </source>
</evidence>
<dbReference type="EMBL" id="JAJHJB010000067">
    <property type="protein sequence ID" value="MCC5468434.1"/>
    <property type="molecule type" value="Genomic_DNA"/>
</dbReference>
<feature type="transmembrane region" description="Helical" evidence="6">
    <location>
        <begin position="226"/>
        <end position="243"/>
    </location>
</feature>
<dbReference type="InterPro" id="IPR020846">
    <property type="entry name" value="MFS_dom"/>
</dbReference>
<protein>
    <submittedName>
        <fullName evidence="8">MFS transporter</fullName>
    </submittedName>
</protein>
<sequence>MTELIKPKSWRKMFDYRWTIVMVMLFGSIINYLDRVNLSIANTTIAKEFGLDPIQMGLLLSAFMWPYSLANLPAGWLVDKYGAKKIFLWGILIWSLATIAGGFVQGFMSMYITRMILGIAEAPFFIIGGQVTQQYFSHDERGMASSLINLGPKIANGFAPPLLTFLMLWMGWRGMFITLGAIGVIVAFLWIKYYKVDVNYLSTFFPQQECRQKVNFWALFNHPTSWWFNIGNIGSSYVFWLYFTWLPTYLTTYRGMSLTQAGWAAAMPFIAGVIAVPIGGWISDYLIRKGMNVISARLVPTVGGCVLAAIAVIPVNYIQDTTWAMVLITISLFAGALRVGVLWALVGDLTPPEAVGTFGGIQNFASFIGATLAPIGTGYILQATNSFDYVFVVSGVLCLIGAISYALISKKITSQDLLPASK</sequence>
<dbReference type="CDD" id="cd17319">
    <property type="entry name" value="MFS_ExuT_GudP_like"/>
    <property type="match status" value="1"/>
</dbReference>
<dbReference type="Proteomes" id="UP001165492">
    <property type="component" value="Unassembled WGS sequence"/>
</dbReference>
<comment type="subcellular location">
    <subcellularLocation>
        <location evidence="1">Cell membrane</location>
        <topology evidence="1">Multi-pass membrane protein</topology>
    </subcellularLocation>
</comment>
<keyword evidence="5 6" id="KW-0472">Membrane</keyword>
<keyword evidence="3 6" id="KW-0812">Transmembrane</keyword>
<feature type="transmembrane region" description="Helical" evidence="6">
    <location>
        <begin position="358"/>
        <end position="381"/>
    </location>
</feature>
<feature type="transmembrane region" description="Helical" evidence="6">
    <location>
        <begin position="298"/>
        <end position="317"/>
    </location>
</feature>
<gene>
    <name evidence="8" type="ORF">LMF89_24160</name>
</gene>
<evidence type="ECO:0000256" key="2">
    <source>
        <dbReference type="ARBA" id="ARBA00022448"/>
    </source>
</evidence>
<feature type="transmembrane region" description="Helical" evidence="6">
    <location>
        <begin position="86"/>
        <end position="108"/>
    </location>
</feature>
<name>A0ABS8I0S0_9FIRM</name>
<dbReference type="PANTHER" id="PTHR11662:SF399">
    <property type="entry name" value="FI19708P1-RELATED"/>
    <property type="match status" value="1"/>
</dbReference>
<feature type="domain" description="Major facilitator superfamily (MFS) profile" evidence="7">
    <location>
        <begin position="20"/>
        <end position="413"/>
    </location>
</feature>
<feature type="transmembrane region" description="Helical" evidence="6">
    <location>
        <begin position="323"/>
        <end position="346"/>
    </location>
</feature>
<dbReference type="InterPro" id="IPR011701">
    <property type="entry name" value="MFS"/>
</dbReference>
<feature type="transmembrane region" description="Helical" evidence="6">
    <location>
        <begin position="53"/>
        <end position="74"/>
    </location>
</feature>
<evidence type="ECO:0000313" key="8">
    <source>
        <dbReference type="EMBL" id="MCC5468434.1"/>
    </source>
</evidence>
<keyword evidence="2" id="KW-0813">Transport</keyword>
<dbReference type="SUPFAM" id="SSF103473">
    <property type="entry name" value="MFS general substrate transporter"/>
    <property type="match status" value="1"/>
</dbReference>
<evidence type="ECO:0000256" key="4">
    <source>
        <dbReference type="ARBA" id="ARBA00022989"/>
    </source>
</evidence>
<dbReference type="RefSeq" id="WP_229537327.1">
    <property type="nucleotide sequence ID" value="NZ_JAJHJB010000067.1"/>
</dbReference>
<organism evidence="8 9">
    <name type="scientific">Pelosinus baikalensis</name>
    <dbReference type="NCBI Taxonomy" id="2892015"/>
    <lineage>
        <taxon>Bacteria</taxon>
        <taxon>Bacillati</taxon>
        <taxon>Bacillota</taxon>
        <taxon>Negativicutes</taxon>
        <taxon>Selenomonadales</taxon>
        <taxon>Sporomusaceae</taxon>
        <taxon>Pelosinus</taxon>
    </lineage>
</organism>
<dbReference type="Gene3D" id="1.20.1250.20">
    <property type="entry name" value="MFS general substrate transporter like domains"/>
    <property type="match status" value="2"/>
</dbReference>
<evidence type="ECO:0000259" key="7">
    <source>
        <dbReference type="PROSITE" id="PS50850"/>
    </source>
</evidence>
<feature type="transmembrane region" description="Helical" evidence="6">
    <location>
        <begin position="170"/>
        <end position="191"/>
    </location>
</feature>
<proteinExistence type="predicted"/>
<dbReference type="InterPro" id="IPR050382">
    <property type="entry name" value="MFS_Na/Anion_cotransporter"/>
</dbReference>
<accession>A0ABS8I0S0</accession>
<dbReference type="PANTHER" id="PTHR11662">
    <property type="entry name" value="SOLUTE CARRIER FAMILY 17"/>
    <property type="match status" value="1"/>
</dbReference>
<keyword evidence="9" id="KW-1185">Reference proteome</keyword>
<evidence type="ECO:0000256" key="3">
    <source>
        <dbReference type="ARBA" id="ARBA00022692"/>
    </source>
</evidence>
<evidence type="ECO:0000256" key="1">
    <source>
        <dbReference type="ARBA" id="ARBA00004651"/>
    </source>
</evidence>
<evidence type="ECO:0000313" key="9">
    <source>
        <dbReference type="Proteomes" id="UP001165492"/>
    </source>
</evidence>
<feature type="transmembrane region" description="Helical" evidence="6">
    <location>
        <begin position="387"/>
        <end position="408"/>
    </location>
</feature>
<feature type="transmembrane region" description="Helical" evidence="6">
    <location>
        <begin position="263"/>
        <end position="286"/>
    </location>
</feature>
<dbReference type="InterPro" id="IPR036259">
    <property type="entry name" value="MFS_trans_sf"/>
</dbReference>